<gene>
    <name evidence="1" type="ORF">EV643_102191</name>
</gene>
<reference evidence="1 2" key="1">
    <citation type="submission" date="2019-03" db="EMBL/GenBank/DDBJ databases">
        <title>Genomic Encyclopedia of Type Strains, Phase III (KMG-III): the genomes of soil and plant-associated and newly described type strains.</title>
        <authorList>
            <person name="Whitman W."/>
        </authorList>
    </citation>
    <scope>NUCLEOTIDE SEQUENCE [LARGE SCALE GENOMIC DNA]</scope>
    <source>
        <strain evidence="1 2">VKM Ac-2527</strain>
    </source>
</reference>
<name>A0A4R6KLU0_9ACTN</name>
<evidence type="ECO:0000313" key="2">
    <source>
        <dbReference type="Proteomes" id="UP000295388"/>
    </source>
</evidence>
<keyword evidence="2" id="KW-1185">Reference proteome</keyword>
<dbReference type="AlphaFoldDB" id="A0A4R6KLU0"/>
<sequence>MSELEPPSEPELPTAYHRRLPYGERVPADPLLGNPLFAFDGDVRVVPLAEPVLPEPPRAGEPGGAPCPTCADPEGNAIWGDEQWLLKAGFEPSGLPMVALLVPREHYRLDNLPTELTASLGPVIQRIANAIRSIEGVGRTHFSRWGDGSDHFHIWFLARPLGMMQLRGAMLAVWDDLLPRVPDEEFRTNAQTVAAALTTTSGRPLGIAAG</sequence>
<dbReference type="Gene3D" id="3.30.428.10">
    <property type="entry name" value="HIT-like"/>
    <property type="match status" value="1"/>
</dbReference>
<protein>
    <submittedName>
        <fullName evidence="1">Diadenosine tetraphosphate (Ap4A) HIT family hydrolase</fullName>
    </submittedName>
</protein>
<organism evidence="1 2">
    <name type="scientific">Kribbella caucasensis</name>
    <dbReference type="NCBI Taxonomy" id="2512215"/>
    <lineage>
        <taxon>Bacteria</taxon>
        <taxon>Bacillati</taxon>
        <taxon>Actinomycetota</taxon>
        <taxon>Actinomycetes</taxon>
        <taxon>Propionibacteriales</taxon>
        <taxon>Kribbellaceae</taxon>
        <taxon>Kribbella</taxon>
    </lineage>
</organism>
<dbReference type="Proteomes" id="UP000295388">
    <property type="component" value="Unassembled WGS sequence"/>
</dbReference>
<dbReference type="OrthoDB" id="3867598at2"/>
<dbReference type="GO" id="GO:0016787">
    <property type="term" value="F:hydrolase activity"/>
    <property type="evidence" value="ECO:0007669"/>
    <property type="project" value="UniProtKB-KW"/>
</dbReference>
<keyword evidence="1" id="KW-0378">Hydrolase</keyword>
<comment type="caution">
    <text evidence="1">The sequence shown here is derived from an EMBL/GenBank/DDBJ whole genome shotgun (WGS) entry which is preliminary data.</text>
</comment>
<proteinExistence type="predicted"/>
<dbReference type="EMBL" id="SNWQ01000002">
    <property type="protein sequence ID" value="TDO52353.1"/>
    <property type="molecule type" value="Genomic_DNA"/>
</dbReference>
<dbReference type="RefSeq" id="WP_133798782.1">
    <property type="nucleotide sequence ID" value="NZ_SNWQ01000002.1"/>
</dbReference>
<dbReference type="SUPFAM" id="SSF54197">
    <property type="entry name" value="HIT-like"/>
    <property type="match status" value="1"/>
</dbReference>
<accession>A0A4R6KLU0</accession>
<dbReference type="InterPro" id="IPR036265">
    <property type="entry name" value="HIT-like_sf"/>
</dbReference>
<evidence type="ECO:0000313" key="1">
    <source>
        <dbReference type="EMBL" id="TDO52353.1"/>
    </source>
</evidence>